<reference evidence="7 8" key="1">
    <citation type="journal article" date="2021" name="Sci. Rep.">
        <title>The distribution of antibiotic resistance genes in chicken gut microbiota commensals.</title>
        <authorList>
            <person name="Juricova H."/>
            <person name="Matiasovicova J."/>
            <person name="Kubasova T."/>
            <person name="Cejkova D."/>
            <person name="Rychlik I."/>
        </authorList>
    </citation>
    <scope>NUCLEOTIDE SEQUENCE [LARGE SCALE GENOMIC DNA]</scope>
    <source>
        <strain evidence="7 8">An801</strain>
    </source>
</reference>
<dbReference type="InterPro" id="IPR031330">
    <property type="entry name" value="Gly_Hdrlase_35_cat"/>
</dbReference>
<dbReference type="SUPFAM" id="SSF49785">
    <property type="entry name" value="Galactose-binding domain-like"/>
    <property type="match status" value="4"/>
</dbReference>
<dbReference type="PANTHER" id="PTHR23421">
    <property type="entry name" value="BETA-GALACTOSIDASE RELATED"/>
    <property type="match status" value="1"/>
</dbReference>
<evidence type="ECO:0000256" key="1">
    <source>
        <dbReference type="ARBA" id="ARBA00009809"/>
    </source>
</evidence>
<dbReference type="Pfam" id="PF01301">
    <property type="entry name" value="Glyco_hydro_35"/>
    <property type="match status" value="1"/>
</dbReference>
<keyword evidence="3" id="KW-0326">Glycosidase</keyword>
<dbReference type="InterPro" id="IPR008979">
    <property type="entry name" value="Galactose-bd-like_sf"/>
</dbReference>
<feature type="signal peptide" evidence="5">
    <location>
        <begin position="1"/>
        <end position="25"/>
    </location>
</feature>
<protein>
    <submittedName>
        <fullName evidence="7">Beta-galactosidase</fullName>
    </submittedName>
</protein>
<dbReference type="RefSeq" id="WP_204474372.1">
    <property type="nucleotide sequence ID" value="NZ_JACJJW010000004.1"/>
</dbReference>
<organism evidence="7 8">
    <name type="scientific">Bacteroides mediterraneensis</name>
    <dbReference type="NCBI Taxonomy" id="1841856"/>
    <lineage>
        <taxon>Bacteria</taxon>
        <taxon>Pseudomonadati</taxon>
        <taxon>Bacteroidota</taxon>
        <taxon>Bacteroidia</taxon>
        <taxon>Bacteroidales</taxon>
        <taxon>Bacteroidaceae</taxon>
        <taxon>Bacteroides</taxon>
    </lineage>
</organism>
<feature type="chain" id="PRO_5046816578" evidence="5">
    <location>
        <begin position="26"/>
        <end position="786"/>
    </location>
</feature>
<name>A0ABS2ESJ6_9BACE</name>
<dbReference type="Pfam" id="PF21467">
    <property type="entry name" value="BetaGal_gal-bd"/>
    <property type="match status" value="1"/>
</dbReference>
<evidence type="ECO:0000259" key="6">
    <source>
        <dbReference type="PROSITE" id="PS50022"/>
    </source>
</evidence>
<sequence>MKYKHALWGVGLSLLFSFGALSVSAASSAGEEVNVKETFAVGKGTFMLNGKPFVVKAAEVHYPRIPEPYWEQRILSCKALGMNTLCLYVFWNLHEQQPGKFDFSGNKDIAKFCRLAQKHGMYVIVRPGPYVCAEWEMGGLPWWLLKKKDVQLRTLDPYYMERVRIFMNEVGKQLADLQLSRGGNIIMVQVENEYGSYGVNKPYVSAIRDIVKQAGFTDVPLFQCDWSSNFTNNALDDLLWTVNFGTGANIDEQFKKLKSLRPETPMMCSEFWSGWFDHWGRKHETRDAATMVSGIKDMLDRNISFSLYMTHGGTTFGWWGGANNPAYSAMCSSYDYDAPISEAGWTTPKYFQLRDLLKQYLPEGETLPEPPAAFPVISVPAITDWKVAPLFENLPEPKQSEDIQPMEMFDQGWGTILYRTTLKEDVKGTLHIDEVHDWAQVFANGKLLGRLDRRHGEFTLPLKETLKKGTQLDILVEAMGRVNFDKSIHDRKGITQKVEVVNGDQAQELKGWTVYNLPPFYEFVSQKNYQAGKSVDGPAYYKATFHLDKTGDTFLDMETWGKGMVWVNGHAMGRFWEIGPQQTLYMPGCWLKEGDNEIIVLDLKGPAEAKVVGVEKPILDMLREKAPETHRKDGQNLNLKAEKPVMTGTFKAGNGWQEVRFEKPTTGRYFCLEGVSNYDGTNIAAVAEMDVLGADGKPVSRESWKIVYADSEETRSGNRTADKVFDLQESTFWQTVDNTAYPHQIVIDLGKEYQVTGFRMLPRAEAGAPGLIKDYKVYVKKSDFTY</sequence>
<dbReference type="InterPro" id="IPR048913">
    <property type="entry name" value="BetaGal_gal-bd"/>
</dbReference>
<dbReference type="PROSITE" id="PS50022">
    <property type="entry name" value="FA58C_3"/>
    <property type="match status" value="1"/>
</dbReference>
<evidence type="ECO:0000313" key="8">
    <source>
        <dbReference type="Proteomes" id="UP000703295"/>
    </source>
</evidence>
<dbReference type="InterPro" id="IPR048912">
    <property type="entry name" value="BetaGal1-like_ABD1"/>
</dbReference>
<keyword evidence="2" id="KW-0378">Hydrolase</keyword>
<comment type="caution">
    <text evidence="7">The sequence shown here is derived from an EMBL/GenBank/DDBJ whole genome shotgun (WGS) entry which is preliminary data.</text>
</comment>
<evidence type="ECO:0000256" key="4">
    <source>
        <dbReference type="RuleBase" id="RU003679"/>
    </source>
</evidence>
<evidence type="ECO:0000256" key="3">
    <source>
        <dbReference type="ARBA" id="ARBA00023295"/>
    </source>
</evidence>
<dbReference type="PRINTS" id="PR00742">
    <property type="entry name" value="GLHYDRLASE35"/>
</dbReference>
<evidence type="ECO:0000256" key="5">
    <source>
        <dbReference type="SAM" id="SignalP"/>
    </source>
</evidence>
<evidence type="ECO:0000313" key="7">
    <source>
        <dbReference type="EMBL" id="MBM6757543.1"/>
    </source>
</evidence>
<proteinExistence type="inferred from homology"/>
<dbReference type="SUPFAM" id="SSF51445">
    <property type="entry name" value="(Trans)glycosidases"/>
    <property type="match status" value="1"/>
</dbReference>
<dbReference type="InterPro" id="IPR017853">
    <property type="entry name" value="GH"/>
</dbReference>
<evidence type="ECO:0000256" key="2">
    <source>
        <dbReference type="ARBA" id="ARBA00022801"/>
    </source>
</evidence>
<keyword evidence="8" id="KW-1185">Reference proteome</keyword>
<gene>
    <name evidence="7" type="ORF">H6A31_02345</name>
</gene>
<dbReference type="Gene3D" id="3.20.20.80">
    <property type="entry name" value="Glycosidases"/>
    <property type="match status" value="1"/>
</dbReference>
<dbReference type="InterPro" id="IPR000421">
    <property type="entry name" value="FA58C"/>
</dbReference>
<dbReference type="Proteomes" id="UP000703295">
    <property type="component" value="Unassembled WGS sequence"/>
</dbReference>
<feature type="domain" description="F5/8 type C" evidence="6">
    <location>
        <begin position="686"/>
        <end position="786"/>
    </location>
</feature>
<comment type="similarity">
    <text evidence="1 4">Belongs to the glycosyl hydrolase 35 family.</text>
</comment>
<keyword evidence="5" id="KW-0732">Signal</keyword>
<dbReference type="Gene3D" id="2.60.120.260">
    <property type="entry name" value="Galactose-binding domain-like"/>
    <property type="match status" value="4"/>
</dbReference>
<dbReference type="InterPro" id="IPR001944">
    <property type="entry name" value="Glycoside_Hdrlase_35"/>
</dbReference>
<accession>A0ABS2ESJ6</accession>
<dbReference type="Pfam" id="PF00754">
    <property type="entry name" value="F5_F8_type_C"/>
    <property type="match status" value="1"/>
</dbReference>
<dbReference type="Pfam" id="PF21317">
    <property type="entry name" value="BetaGal_ABD_1"/>
    <property type="match status" value="1"/>
</dbReference>
<dbReference type="EMBL" id="JACJJW010000004">
    <property type="protein sequence ID" value="MBM6757543.1"/>
    <property type="molecule type" value="Genomic_DNA"/>
</dbReference>